<protein>
    <submittedName>
        <fullName evidence="1">Polyketide cyclase / dehydrase and lipid transport</fullName>
    </submittedName>
</protein>
<dbReference type="InterPro" id="IPR019587">
    <property type="entry name" value="Polyketide_cyclase/dehydratase"/>
</dbReference>
<dbReference type="Pfam" id="PF10604">
    <property type="entry name" value="Polyketide_cyc2"/>
    <property type="match status" value="1"/>
</dbReference>
<dbReference type="InterPro" id="IPR023393">
    <property type="entry name" value="START-like_dom_sf"/>
</dbReference>
<gene>
    <name evidence="1" type="ORF">SAMN04488509_10619</name>
</gene>
<keyword evidence="2" id="KW-1185">Reference proteome</keyword>
<dbReference type="RefSeq" id="WP_176764149.1">
    <property type="nucleotide sequence ID" value="NZ_FNAG01000006.1"/>
</dbReference>
<reference evidence="1 2" key="1">
    <citation type="submission" date="2016-10" db="EMBL/GenBank/DDBJ databases">
        <authorList>
            <person name="de Groot N.N."/>
        </authorList>
    </citation>
    <scope>NUCLEOTIDE SEQUENCE [LARGE SCALE GENOMIC DNA]</scope>
    <source>
        <strain evidence="1 2">DSM 16957</strain>
    </source>
</reference>
<dbReference type="SUPFAM" id="SSF55961">
    <property type="entry name" value="Bet v1-like"/>
    <property type="match status" value="1"/>
</dbReference>
<dbReference type="STRING" id="265719.SAMN04488509_10619"/>
<dbReference type="Gene3D" id="3.30.530.20">
    <property type="match status" value="1"/>
</dbReference>
<dbReference type="AlphaFoldDB" id="A0A1G6X3I8"/>
<name>A0A1G6X3I8_9GAMM</name>
<evidence type="ECO:0000313" key="2">
    <source>
        <dbReference type="Proteomes" id="UP000199603"/>
    </source>
</evidence>
<organism evidence="1 2">
    <name type="scientific">Aquimonas voraii</name>
    <dbReference type="NCBI Taxonomy" id="265719"/>
    <lineage>
        <taxon>Bacteria</taxon>
        <taxon>Pseudomonadati</taxon>
        <taxon>Pseudomonadota</taxon>
        <taxon>Gammaproteobacteria</taxon>
        <taxon>Lysobacterales</taxon>
        <taxon>Lysobacteraceae</taxon>
        <taxon>Aquimonas</taxon>
    </lineage>
</organism>
<proteinExistence type="predicted"/>
<dbReference type="Proteomes" id="UP000199603">
    <property type="component" value="Unassembled WGS sequence"/>
</dbReference>
<dbReference type="CDD" id="cd07818">
    <property type="entry name" value="SRPBCC_1"/>
    <property type="match status" value="1"/>
</dbReference>
<evidence type="ECO:0000313" key="1">
    <source>
        <dbReference type="EMBL" id="SDD72614.1"/>
    </source>
</evidence>
<accession>A0A1G6X3I8</accession>
<sequence>MKLVLKLLAALVVAVVLLVAVGFALPSAFKVERAVQIEAPAAEVYALIASPREWKRWSAWNARDPDMRIEYTGPEAGVGAGWSWQSATEGNGAMEFTAAVPGERVDYVLRFPDFGMESKGVLRIEPAGSGVRLSWSNEGDMGGNPISRWFGLFMDSLVGPDFEAGLASLKRLAEAG</sequence>
<dbReference type="EMBL" id="FNAG01000006">
    <property type="protein sequence ID" value="SDD72614.1"/>
    <property type="molecule type" value="Genomic_DNA"/>
</dbReference>